<dbReference type="Proteomes" id="UP000827092">
    <property type="component" value="Unassembled WGS sequence"/>
</dbReference>
<name>A0AAV6VRJ1_9ARAC</name>
<feature type="region of interest" description="Disordered" evidence="1">
    <location>
        <begin position="28"/>
        <end position="88"/>
    </location>
</feature>
<proteinExistence type="predicted"/>
<sequence length="88" mass="10153">MQHFASEVELKKYPNRLLSTGQVIFGGQRRRRRGKECGVRPPGERMSPRPNLAPPRNASSAQNEHFHRGTRNRSLAWITFSSKTHKKE</sequence>
<dbReference type="EMBL" id="JAFNEN010000029">
    <property type="protein sequence ID" value="KAG8199230.1"/>
    <property type="molecule type" value="Genomic_DNA"/>
</dbReference>
<evidence type="ECO:0000256" key="1">
    <source>
        <dbReference type="SAM" id="MobiDB-lite"/>
    </source>
</evidence>
<evidence type="ECO:0000313" key="3">
    <source>
        <dbReference type="Proteomes" id="UP000827092"/>
    </source>
</evidence>
<dbReference type="AlphaFoldDB" id="A0AAV6VRJ1"/>
<keyword evidence="3" id="KW-1185">Reference proteome</keyword>
<feature type="compositionally biased region" description="Basic and acidic residues" evidence="1">
    <location>
        <begin position="35"/>
        <end position="47"/>
    </location>
</feature>
<protein>
    <submittedName>
        <fullName evidence="2">Uncharacterized protein</fullName>
    </submittedName>
</protein>
<reference evidence="2 3" key="1">
    <citation type="journal article" date="2022" name="Nat. Ecol. Evol.">
        <title>A masculinizing supergene underlies an exaggerated male reproductive morph in a spider.</title>
        <authorList>
            <person name="Hendrickx F."/>
            <person name="De Corte Z."/>
            <person name="Sonet G."/>
            <person name="Van Belleghem S.M."/>
            <person name="Kostlbacher S."/>
            <person name="Vangestel C."/>
        </authorList>
    </citation>
    <scope>NUCLEOTIDE SEQUENCE [LARGE SCALE GENOMIC DNA]</scope>
    <source>
        <strain evidence="2">W744_W776</strain>
    </source>
</reference>
<gene>
    <name evidence="2" type="ORF">JTE90_003657</name>
</gene>
<evidence type="ECO:0000313" key="2">
    <source>
        <dbReference type="EMBL" id="KAG8199230.1"/>
    </source>
</evidence>
<accession>A0AAV6VRJ1</accession>
<comment type="caution">
    <text evidence="2">The sequence shown here is derived from an EMBL/GenBank/DDBJ whole genome shotgun (WGS) entry which is preliminary data.</text>
</comment>
<organism evidence="2 3">
    <name type="scientific">Oedothorax gibbosus</name>
    <dbReference type="NCBI Taxonomy" id="931172"/>
    <lineage>
        <taxon>Eukaryota</taxon>
        <taxon>Metazoa</taxon>
        <taxon>Ecdysozoa</taxon>
        <taxon>Arthropoda</taxon>
        <taxon>Chelicerata</taxon>
        <taxon>Arachnida</taxon>
        <taxon>Araneae</taxon>
        <taxon>Araneomorphae</taxon>
        <taxon>Entelegynae</taxon>
        <taxon>Araneoidea</taxon>
        <taxon>Linyphiidae</taxon>
        <taxon>Erigoninae</taxon>
        <taxon>Oedothorax</taxon>
    </lineage>
</organism>